<name>D1YY60_METPS</name>
<accession>D1YY60</accession>
<dbReference type="InParanoid" id="D1YY60"/>
<keyword evidence="1" id="KW-0812">Transmembrane</keyword>
<evidence type="ECO:0000313" key="2">
    <source>
        <dbReference type="EMBL" id="BAI61382.1"/>
    </source>
</evidence>
<evidence type="ECO:0000313" key="3">
    <source>
        <dbReference type="Proteomes" id="UP000001882"/>
    </source>
</evidence>
<dbReference type="InterPro" id="IPR011094">
    <property type="entry name" value="Uncharacterised_LppY/LpqO"/>
</dbReference>
<feature type="transmembrane region" description="Helical" evidence="1">
    <location>
        <begin position="21"/>
        <end position="37"/>
    </location>
</feature>
<sequence>MDYDHHVPEALSIEDNMGREAILILAGVLAIILLAAIECSPGAAESDASYWNKVDEAVGIKGTMLAGGVYKTELPPGVPDVKVGDVLLRPAMAADSWVSFVRMGDEAMMMGDIVVPAGDLGPVQRRFVEEGIDITAIHNTLVGESPQVYDMHISGRGNAAVMAASVRAALEQVNVTHEEVMPAPGSSGQLKRLDEAMGYRGRAENGVYVYEVPRAERITMDGMEIPSTMDVSTTIKFQPLGGGKAAITGDFILRPDEVKTVMKTLSENGIVVTALHTHMLTEEPRLFMMHFWATGDEAALAKALRQALDNTNSLRPYNAG</sequence>
<dbReference type="eggNOG" id="arCOG11117">
    <property type="taxonomic scope" value="Archaea"/>
</dbReference>
<organism evidence="2 3">
    <name type="scientific">Methanocella paludicola (strain DSM 17711 / JCM 13418 / NBRC 101707 / SANAE)</name>
    <dbReference type="NCBI Taxonomy" id="304371"/>
    <lineage>
        <taxon>Archaea</taxon>
        <taxon>Methanobacteriati</taxon>
        <taxon>Methanobacteriota</taxon>
        <taxon>Stenosarchaea group</taxon>
        <taxon>Methanomicrobia</taxon>
        <taxon>Methanocellales</taxon>
        <taxon>Methanocellaceae</taxon>
        <taxon>Methanocella</taxon>
    </lineage>
</organism>
<gene>
    <name evidence="2" type="ordered locus">MCP_1310</name>
</gene>
<dbReference type="EMBL" id="AP011532">
    <property type="protein sequence ID" value="BAI61382.1"/>
    <property type="molecule type" value="Genomic_DNA"/>
</dbReference>
<reference evidence="3" key="3">
    <citation type="journal article" date="2011" name="PLoS ONE">
        <title>Genome sequence of a mesophilic hydrogenotrophic methanogen Methanocella paludicola, the first cultivated representative of the order Methanocellales.</title>
        <authorList>
            <person name="Sakai S."/>
            <person name="Takaki Y."/>
            <person name="Shimamura S."/>
            <person name="Sekine M."/>
            <person name="Tajima T."/>
            <person name="Kosugi H."/>
            <person name="Ichikawa N."/>
            <person name="Tasumi E."/>
            <person name="Hiraki A.T."/>
            <person name="Shimizu A."/>
            <person name="Kato Y."/>
            <person name="Nishiko R."/>
            <person name="Mori K."/>
            <person name="Fujita N."/>
            <person name="Imachi H."/>
            <person name="Takai K."/>
        </authorList>
    </citation>
    <scope>NUCLEOTIDE SEQUENCE [LARGE SCALE GENOMIC DNA]</scope>
    <source>
        <strain evidence="3">DSM 17711 / JCM 13418 / NBRC 101707 / SANAE</strain>
    </source>
</reference>
<dbReference type="Pfam" id="PF07485">
    <property type="entry name" value="DUF1529"/>
    <property type="match status" value="2"/>
</dbReference>
<evidence type="ECO:0000256" key="1">
    <source>
        <dbReference type="SAM" id="Phobius"/>
    </source>
</evidence>
<evidence type="ECO:0008006" key="4">
    <source>
        <dbReference type="Google" id="ProtNLM"/>
    </source>
</evidence>
<proteinExistence type="predicted"/>
<dbReference type="GeneID" id="8681282"/>
<dbReference type="OrthoDB" id="380636at2157"/>
<dbReference type="AlphaFoldDB" id="D1YY60"/>
<dbReference type="Proteomes" id="UP000001882">
    <property type="component" value="Chromosome"/>
</dbReference>
<protein>
    <recommendedName>
        <fullName evidence="4">DUF1259 domain-containing protein</fullName>
    </recommendedName>
</protein>
<keyword evidence="1" id="KW-1133">Transmembrane helix</keyword>
<reference evidence="2 3" key="1">
    <citation type="journal article" date="2007" name="Appl. Environ. Microbiol.">
        <title>Isolation of key methanogens for global methane emission from rice paddy fields: a novel isolate affiliated with the clone cluster rice cluster I.</title>
        <authorList>
            <person name="Sakai S."/>
            <person name="Imachi H."/>
            <person name="Sekiguchi Y."/>
            <person name="Ohashi A."/>
            <person name="Harada H."/>
            <person name="Kamagata Y."/>
        </authorList>
    </citation>
    <scope>NUCLEOTIDE SEQUENCE [LARGE SCALE GENOMIC DNA]</scope>
    <source>
        <strain evidence="3">DSM 17711 / JCM 13418 / NBRC 101707 / SANAE</strain>
    </source>
</reference>
<dbReference type="RefSeq" id="WP_012900061.1">
    <property type="nucleotide sequence ID" value="NC_013665.1"/>
</dbReference>
<keyword evidence="1" id="KW-0472">Membrane</keyword>
<dbReference type="KEGG" id="mpd:MCP_1310"/>
<reference evidence="2 3" key="2">
    <citation type="journal article" date="2008" name="Int. J. Syst. Evol. Microbiol.">
        <title>Methanocella paludicola gen. nov., sp. nov., a methane-producing archaeon, the first isolate of the lineage 'Rice Cluster I', and proposal of the new archaeal order Methanocellales ord. nov.</title>
        <authorList>
            <person name="Sakai S."/>
            <person name="Imachi H."/>
            <person name="Hanada S."/>
            <person name="Ohashi A."/>
            <person name="Harada H."/>
            <person name="Kamagata Y."/>
        </authorList>
    </citation>
    <scope>NUCLEOTIDE SEQUENCE [LARGE SCALE GENOMIC DNA]</scope>
    <source>
        <strain evidence="3">DSM 17711 / JCM 13418 / NBRC 101707 / SANAE</strain>
    </source>
</reference>
<keyword evidence="3" id="KW-1185">Reference proteome</keyword>
<dbReference type="PATRIC" id="fig|304371.9.peg.1348"/>